<evidence type="ECO:0000259" key="8">
    <source>
        <dbReference type="PROSITE" id="PS51379"/>
    </source>
</evidence>
<dbReference type="PANTHER" id="PTHR47153">
    <property type="entry name" value="LACTATE UTILIZATION PROTEIN B"/>
    <property type="match status" value="1"/>
</dbReference>
<evidence type="ECO:0000256" key="1">
    <source>
        <dbReference type="ARBA" id="ARBA00022448"/>
    </source>
</evidence>
<dbReference type="InterPro" id="IPR009051">
    <property type="entry name" value="Helical_ferredxn"/>
</dbReference>
<feature type="domain" description="4Fe-4S ferredoxin-type" evidence="8">
    <location>
        <begin position="305"/>
        <end position="335"/>
    </location>
</feature>
<dbReference type="InterPro" id="IPR024569">
    <property type="entry name" value="LutB_C"/>
</dbReference>
<evidence type="ECO:0000256" key="2">
    <source>
        <dbReference type="ARBA" id="ARBA00022485"/>
    </source>
</evidence>
<evidence type="ECO:0000313" key="9">
    <source>
        <dbReference type="EMBL" id="USG61383.1"/>
    </source>
</evidence>
<keyword evidence="6" id="KW-0408">Iron</keyword>
<evidence type="ECO:0000256" key="4">
    <source>
        <dbReference type="ARBA" id="ARBA00022737"/>
    </source>
</evidence>
<dbReference type="Pfam" id="PF11870">
    <property type="entry name" value="LutB_C"/>
    <property type="match status" value="1"/>
</dbReference>
<dbReference type="Pfam" id="PF13183">
    <property type="entry name" value="Fer4_8"/>
    <property type="match status" value="1"/>
</dbReference>
<dbReference type="InterPro" id="IPR024185">
    <property type="entry name" value="FTHF_cligase-like_sf"/>
</dbReference>
<organism evidence="9 10">
    <name type="scientific">Sneathiella marina</name>
    <dbReference type="NCBI Taxonomy" id="2950108"/>
    <lineage>
        <taxon>Bacteria</taxon>
        <taxon>Pseudomonadati</taxon>
        <taxon>Pseudomonadota</taxon>
        <taxon>Alphaproteobacteria</taxon>
        <taxon>Sneathiellales</taxon>
        <taxon>Sneathiellaceae</taxon>
        <taxon>Sneathiella</taxon>
    </lineage>
</organism>
<evidence type="ECO:0000256" key="6">
    <source>
        <dbReference type="ARBA" id="ARBA00023004"/>
    </source>
</evidence>
<dbReference type="Proteomes" id="UP001056291">
    <property type="component" value="Chromosome"/>
</dbReference>
<dbReference type="InterPro" id="IPR004452">
    <property type="entry name" value="LutB/LldF"/>
</dbReference>
<evidence type="ECO:0000256" key="7">
    <source>
        <dbReference type="ARBA" id="ARBA00023014"/>
    </source>
</evidence>
<reference evidence="9" key="1">
    <citation type="submission" date="2022-06" db="EMBL/GenBank/DDBJ databases">
        <title>Sneathiella actinostolidae sp. nov., isolated from a sea anemonein the Western Pacific Ocean.</title>
        <authorList>
            <person name="Wei M.J."/>
        </authorList>
    </citation>
    <scope>NUCLEOTIDE SEQUENCE</scope>
    <source>
        <strain evidence="9">PHK-P5</strain>
    </source>
</reference>
<dbReference type="InterPro" id="IPR037171">
    <property type="entry name" value="NagB/RpiA_transferase-like"/>
</dbReference>
<keyword evidence="3" id="KW-0479">Metal-binding</keyword>
<dbReference type="InterPro" id="IPR003741">
    <property type="entry name" value="LUD_dom"/>
</dbReference>
<keyword evidence="1" id="KW-0813">Transport</keyword>
<dbReference type="RefSeq" id="WP_251934384.1">
    <property type="nucleotide sequence ID" value="NZ_CP098747.1"/>
</dbReference>
<keyword evidence="5" id="KW-0249">Electron transport</keyword>
<accession>A0ABY4W2U4</accession>
<evidence type="ECO:0000256" key="5">
    <source>
        <dbReference type="ARBA" id="ARBA00022982"/>
    </source>
</evidence>
<evidence type="ECO:0000313" key="10">
    <source>
        <dbReference type="Proteomes" id="UP001056291"/>
    </source>
</evidence>
<name>A0ABY4W2U4_9PROT</name>
<dbReference type="SUPFAM" id="SSF100950">
    <property type="entry name" value="NagB/RpiA/CoA transferase-like"/>
    <property type="match status" value="1"/>
</dbReference>
<keyword evidence="7" id="KW-0411">Iron-sulfur</keyword>
<dbReference type="EMBL" id="CP098747">
    <property type="protein sequence ID" value="USG61383.1"/>
    <property type="molecule type" value="Genomic_DNA"/>
</dbReference>
<dbReference type="Pfam" id="PF02589">
    <property type="entry name" value="LUD_dom"/>
    <property type="match status" value="1"/>
</dbReference>
<dbReference type="Gene3D" id="3.40.50.10420">
    <property type="entry name" value="NagB/RpiA/CoA transferase-like"/>
    <property type="match status" value="1"/>
</dbReference>
<dbReference type="Gene3D" id="1.10.1060.10">
    <property type="entry name" value="Alpha-helical ferredoxin"/>
    <property type="match status" value="1"/>
</dbReference>
<dbReference type="InterPro" id="IPR017896">
    <property type="entry name" value="4Fe4S_Fe-S-bd"/>
</dbReference>
<dbReference type="PANTHER" id="PTHR47153:SF2">
    <property type="entry name" value="LACTATE UTILIZATION PROTEIN B"/>
    <property type="match status" value="1"/>
</dbReference>
<evidence type="ECO:0000256" key="3">
    <source>
        <dbReference type="ARBA" id="ARBA00022723"/>
    </source>
</evidence>
<proteinExistence type="predicted"/>
<sequence length="474" mass="52969">MQVTSRHFKDGAHEALQDKDIQTAFSKVKTGFSVARAARVEELPEFEDLRDTAVDIKNHVIENLDYYLEYFEDQVLLQGGKVHWCNSYAEARDAVLKICRDADAKTVTKGKSMITEEMALNDFLSENNIEPIETDLGEYIIQLAHEYPSHIIAPALHKTKEQVSDLFHVKHQEYGLTERQTDPQALVNEARSVLREKYVAADVGITGANFLIAETGSTVIVTNEGNGDLTQSLPKTHIAVASIEKIVPTLEDASTLMRLLARSATGQEMSVYTTFSTGPKRKDDIDGPANFHVILLDSGRSELIGTDKQDLLRCLKCGACMNHCPVYQAVGGHSYGWVYPGPIGAALNPQMVGLEEARHLPNASTFCGRCEEVCPVRIPLPKIMRHWREKSFETQVTPKPERWGIGLWAFFAKRPALYRLVTRCGAMALRLLAGKKGRLKSLPMMKGWTSVRDLPAPQGKTFMDQWKQQKRGNS</sequence>
<keyword evidence="2" id="KW-0004">4Fe-4S</keyword>
<dbReference type="PROSITE" id="PS00198">
    <property type="entry name" value="4FE4S_FER_1"/>
    <property type="match status" value="1"/>
</dbReference>
<dbReference type="PROSITE" id="PS51379">
    <property type="entry name" value="4FE4S_FER_2"/>
    <property type="match status" value="1"/>
</dbReference>
<keyword evidence="10" id="KW-1185">Reference proteome</keyword>
<gene>
    <name evidence="9" type="ORF">NBZ79_00140</name>
</gene>
<dbReference type="InterPro" id="IPR017900">
    <property type="entry name" value="4Fe4S_Fe_S_CS"/>
</dbReference>
<dbReference type="NCBIfam" id="TIGR00273">
    <property type="entry name" value="LutB/LldF family L-lactate oxidation iron-sulfur protein"/>
    <property type="match status" value="1"/>
</dbReference>
<dbReference type="SUPFAM" id="SSF46548">
    <property type="entry name" value="alpha-helical ferredoxin"/>
    <property type="match status" value="1"/>
</dbReference>
<keyword evidence="4" id="KW-0677">Repeat</keyword>
<protein>
    <submittedName>
        <fullName evidence="9">LutB/LldF family L-lactate oxidation iron-sulfur protein</fullName>
    </submittedName>
</protein>